<dbReference type="SUPFAM" id="SSF57850">
    <property type="entry name" value="RING/U-box"/>
    <property type="match status" value="1"/>
</dbReference>
<feature type="domain" description="RING-type" evidence="5">
    <location>
        <begin position="10"/>
        <end position="53"/>
    </location>
</feature>
<dbReference type="Proteomes" id="UP000053989">
    <property type="component" value="Unassembled WGS sequence"/>
</dbReference>
<evidence type="ECO:0000259" key="5">
    <source>
        <dbReference type="PROSITE" id="PS50089"/>
    </source>
</evidence>
<gene>
    <name evidence="6" type="ORF">SCLCIDRAFT_977542</name>
</gene>
<dbReference type="HOGENOM" id="CLU_093946_0_0_1"/>
<dbReference type="GO" id="GO:0008270">
    <property type="term" value="F:zinc ion binding"/>
    <property type="evidence" value="ECO:0007669"/>
    <property type="project" value="UniProtKB-KW"/>
</dbReference>
<protein>
    <recommendedName>
        <fullName evidence="5">RING-type domain-containing protein</fullName>
    </recommendedName>
</protein>
<dbReference type="PROSITE" id="PS50089">
    <property type="entry name" value="ZF_RING_2"/>
    <property type="match status" value="1"/>
</dbReference>
<keyword evidence="2 4" id="KW-0863">Zinc-finger</keyword>
<evidence type="ECO:0000256" key="1">
    <source>
        <dbReference type="ARBA" id="ARBA00022723"/>
    </source>
</evidence>
<keyword evidence="1" id="KW-0479">Metal-binding</keyword>
<dbReference type="InterPro" id="IPR017907">
    <property type="entry name" value="Znf_RING_CS"/>
</dbReference>
<dbReference type="STRING" id="1036808.A0A0C3A595"/>
<sequence length="259" mass="29151">MLVVHPASICDVCLDPYSITTEPANSPHVIACGHIFCLTCLRNLSPNACPLCRKSFQPDRIKKLHVAAPPELDGASEEAETAQALSFLQRVALVSRENAPDADVADVLTEVDQWLSEHSEDPNSNLPLRAAVISLRRFKVLQDQTERDKVEHRQLRHQLKHSRRNADHDLKTSRAVEESLLTRIQELEQDHALEVSPLTVENGKDGFTFPSLHSSSYLDCMHNLNPYRIPGIPTLNTVILLIHCPNLPNRFRPIVYRLS</sequence>
<evidence type="ECO:0000313" key="6">
    <source>
        <dbReference type="EMBL" id="KIM59882.1"/>
    </source>
</evidence>
<dbReference type="InParanoid" id="A0A0C3A595"/>
<proteinExistence type="predicted"/>
<dbReference type="InterPro" id="IPR013083">
    <property type="entry name" value="Znf_RING/FYVE/PHD"/>
</dbReference>
<dbReference type="Pfam" id="PF14634">
    <property type="entry name" value="zf-RING_5"/>
    <property type="match status" value="1"/>
</dbReference>
<keyword evidence="7" id="KW-1185">Reference proteome</keyword>
<name>A0A0C3A595_9AGAM</name>
<dbReference type="EMBL" id="KN822068">
    <property type="protein sequence ID" value="KIM59882.1"/>
    <property type="molecule type" value="Genomic_DNA"/>
</dbReference>
<dbReference type="InterPro" id="IPR001841">
    <property type="entry name" value="Znf_RING"/>
</dbReference>
<evidence type="ECO:0000256" key="4">
    <source>
        <dbReference type="PROSITE-ProRule" id="PRU00175"/>
    </source>
</evidence>
<accession>A0A0C3A595</accession>
<reference evidence="6 7" key="1">
    <citation type="submission" date="2014-04" db="EMBL/GenBank/DDBJ databases">
        <authorList>
            <consortium name="DOE Joint Genome Institute"/>
            <person name="Kuo A."/>
            <person name="Kohler A."/>
            <person name="Nagy L.G."/>
            <person name="Floudas D."/>
            <person name="Copeland A."/>
            <person name="Barry K.W."/>
            <person name="Cichocki N."/>
            <person name="Veneault-Fourrey C."/>
            <person name="LaButti K."/>
            <person name="Lindquist E.A."/>
            <person name="Lipzen A."/>
            <person name="Lundell T."/>
            <person name="Morin E."/>
            <person name="Murat C."/>
            <person name="Sun H."/>
            <person name="Tunlid A."/>
            <person name="Henrissat B."/>
            <person name="Grigoriev I.V."/>
            <person name="Hibbett D.S."/>
            <person name="Martin F."/>
            <person name="Nordberg H.P."/>
            <person name="Cantor M.N."/>
            <person name="Hua S.X."/>
        </authorList>
    </citation>
    <scope>NUCLEOTIDE SEQUENCE [LARGE SCALE GENOMIC DNA]</scope>
    <source>
        <strain evidence="6 7">Foug A</strain>
    </source>
</reference>
<keyword evidence="3" id="KW-0862">Zinc</keyword>
<dbReference type="Gene3D" id="3.30.40.10">
    <property type="entry name" value="Zinc/RING finger domain, C3HC4 (zinc finger)"/>
    <property type="match status" value="1"/>
</dbReference>
<dbReference type="PROSITE" id="PS00518">
    <property type="entry name" value="ZF_RING_1"/>
    <property type="match status" value="1"/>
</dbReference>
<dbReference type="SMART" id="SM00184">
    <property type="entry name" value="RING"/>
    <property type="match status" value="1"/>
</dbReference>
<dbReference type="OrthoDB" id="6105938at2759"/>
<organism evidence="6 7">
    <name type="scientific">Scleroderma citrinum Foug A</name>
    <dbReference type="NCBI Taxonomy" id="1036808"/>
    <lineage>
        <taxon>Eukaryota</taxon>
        <taxon>Fungi</taxon>
        <taxon>Dikarya</taxon>
        <taxon>Basidiomycota</taxon>
        <taxon>Agaricomycotina</taxon>
        <taxon>Agaricomycetes</taxon>
        <taxon>Agaricomycetidae</taxon>
        <taxon>Boletales</taxon>
        <taxon>Sclerodermatineae</taxon>
        <taxon>Sclerodermataceae</taxon>
        <taxon>Scleroderma</taxon>
    </lineage>
</organism>
<evidence type="ECO:0000313" key="7">
    <source>
        <dbReference type="Proteomes" id="UP000053989"/>
    </source>
</evidence>
<dbReference type="AlphaFoldDB" id="A0A0C3A595"/>
<evidence type="ECO:0000256" key="2">
    <source>
        <dbReference type="ARBA" id="ARBA00022771"/>
    </source>
</evidence>
<evidence type="ECO:0000256" key="3">
    <source>
        <dbReference type="ARBA" id="ARBA00022833"/>
    </source>
</evidence>
<reference evidence="7" key="2">
    <citation type="submission" date="2015-01" db="EMBL/GenBank/DDBJ databases">
        <title>Evolutionary Origins and Diversification of the Mycorrhizal Mutualists.</title>
        <authorList>
            <consortium name="DOE Joint Genome Institute"/>
            <consortium name="Mycorrhizal Genomics Consortium"/>
            <person name="Kohler A."/>
            <person name="Kuo A."/>
            <person name="Nagy L.G."/>
            <person name="Floudas D."/>
            <person name="Copeland A."/>
            <person name="Barry K.W."/>
            <person name="Cichocki N."/>
            <person name="Veneault-Fourrey C."/>
            <person name="LaButti K."/>
            <person name="Lindquist E.A."/>
            <person name="Lipzen A."/>
            <person name="Lundell T."/>
            <person name="Morin E."/>
            <person name="Murat C."/>
            <person name="Riley R."/>
            <person name="Ohm R."/>
            <person name="Sun H."/>
            <person name="Tunlid A."/>
            <person name="Henrissat B."/>
            <person name="Grigoriev I.V."/>
            <person name="Hibbett D.S."/>
            <person name="Martin F."/>
        </authorList>
    </citation>
    <scope>NUCLEOTIDE SEQUENCE [LARGE SCALE GENOMIC DNA]</scope>
    <source>
        <strain evidence="7">Foug A</strain>
    </source>
</reference>